<accession>A0AAV4ZSA2</accession>
<dbReference type="Proteomes" id="UP001055247">
    <property type="component" value="Unassembled WGS sequence"/>
</dbReference>
<organism evidence="8 9">
    <name type="scientific">Methylobacterium hispanicum</name>
    <dbReference type="NCBI Taxonomy" id="270350"/>
    <lineage>
        <taxon>Bacteria</taxon>
        <taxon>Pseudomonadati</taxon>
        <taxon>Pseudomonadota</taxon>
        <taxon>Alphaproteobacteria</taxon>
        <taxon>Hyphomicrobiales</taxon>
        <taxon>Methylobacteriaceae</taxon>
        <taxon>Methylobacterium</taxon>
    </lineage>
</organism>
<evidence type="ECO:0000256" key="1">
    <source>
        <dbReference type="ARBA" id="ARBA00004651"/>
    </source>
</evidence>
<dbReference type="GO" id="GO:0005886">
    <property type="term" value="C:plasma membrane"/>
    <property type="evidence" value="ECO:0007669"/>
    <property type="project" value="UniProtKB-SubCell"/>
</dbReference>
<name>A0AAV4ZSA2_9HYPH</name>
<evidence type="ECO:0000256" key="6">
    <source>
        <dbReference type="ARBA" id="ARBA00023136"/>
    </source>
</evidence>
<dbReference type="EMBL" id="BPQO01000027">
    <property type="protein sequence ID" value="GJD91459.1"/>
    <property type="molecule type" value="Genomic_DNA"/>
</dbReference>
<proteinExistence type="inferred from homology"/>
<keyword evidence="4 7" id="KW-0812">Transmembrane</keyword>
<feature type="transmembrane region" description="Helical" evidence="7">
    <location>
        <begin position="49"/>
        <end position="69"/>
    </location>
</feature>
<dbReference type="GO" id="GO:0009306">
    <property type="term" value="P:protein secretion"/>
    <property type="evidence" value="ECO:0007669"/>
    <property type="project" value="UniProtKB-UniRule"/>
</dbReference>
<dbReference type="PANTHER" id="PTHR30587">
    <property type="entry name" value="FLAGELLAR BIOSYNTHETIC PROTEIN FLIP"/>
    <property type="match status" value="1"/>
</dbReference>
<dbReference type="PRINTS" id="PR01302">
    <property type="entry name" value="TYPE3IMPPROT"/>
</dbReference>
<feature type="transmembrane region" description="Helical" evidence="7">
    <location>
        <begin position="188"/>
        <end position="209"/>
    </location>
</feature>
<feature type="transmembrane region" description="Helical" evidence="7">
    <location>
        <begin position="6"/>
        <end position="37"/>
    </location>
</feature>
<reference evidence="8" key="1">
    <citation type="journal article" date="2016" name="Front. Microbiol.">
        <title>Genome Sequence of the Piezophilic, Mesophilic Sulfate-Reducing Bacterium Desulfovibrio indicus J2T.</title>
        <authorList>
            <person name="Cao J."/>
            <person name="Maignien L."/>
            <person name="Shao Z."/>
            <person name="Alain K."/>
            <person name="Jebbar M."/>
        </authorList>
    </citation>
    <scope>NUCLEOTIDE SEQUENCE</scope>
    <source>
        <strain evidence="8">DSM 16372</strain>
    </source>
</reference>
<evidence type="ECO:0000256" key="7">
    <source>
        <dbReference type="RuleBase" id="RU362070"/>
    </source>
</evidence>
<comment type="subcellular location">
    <subcellularLocation>
        <location evidence="1">Cell membrane</location>
        <topology evidence="1">Multi-pass membrane protein</topology>
    </subcellularLocation>
</comment>
<evidence type="ECO:0000256" key="4">
    <source>
        <dbReference type="ARBA" id="ARBA00022692"/>
    </source>
</evidence>
<dbReference type="NCBIfam" id="TIGR01102">
    <property type="entry name" value="yscR"/>
    <property type="match status" value="1"/>
</dbReference>
<evidence type="ECO:0000313" key="8">
    <source>
        <dbReference type="EMBL" id="GJD91459.1"/>
    </source>
</evidence>
<dbReference type="Pfam" id="PF00813">
    <property type="entry name" value="FliP"/>
    <property type="match status" value="1"/>
</dbReference>
<sequence length="213" mass="23339">MVDPLNLIFVLGAAAFVPFLAVVATSFIKLSVVFLLVRNALGVQQIPPNMALNALAIILTGYIMTPVIVQTYDILSAGQFTYTSVEGLKAAYEAGREPLAGFLNRHAAEREKLFFLEAARSLWPPDLADRLGPDSIAVVLPAFTVSQLREAFEIGFLLYLPFIAIDLIVSNILLAMGMMMVSPLTISLPFKLFLFVMVDGWSRLILGLVKTYV</sequence>
<feature type="transmembrane region" description="Helical" evidence="7">
    <location>
        <begin position="156"/>
        <end position="176"/>
    </location>
</feature>
<keyword evidence="5 7" id="KW-1133">Transmembrane helix</keyword>
<dbReference type="RefSeq" id="WP_066922376.1">
    <property type="nucleotide sequence ID" value="NZ_BPQO01000027.1"/>
</dbReference>
<evidence type="ECO:0000256" key="5">
    <source>
        <dbReference type="ARBA" id="ARBA00022989"/>
    </source>
</evidence>
<keyword evidence="3 7" id="KW-1003">Cell membrane</keyword>
<comment type="caution">
    <text evidence="8">The sequence shown here is derived from an EMBL/GenBank/DDBJ whole genome shotgun (WGS) entry which is preliminary data.</text>
</comment>
<dbReference type="InterPro" id="IPR005838">
    <property type="entry name" value="T3SS_IM_P"/>
</dbReference>
<keyword evidence="9" id="KW-1185">Reference proteome</keyword>
<evidence type="ECO:0000256" key="3">
    <source>
        <dbReference type="ARBA" id="ARBA00022475"/>
    </source>
</evidence>
<reference evidence="8" key="2">
    <citation type="submission" date="2021-08" db="EMBL/GenBank/DDBJ databases">
        <authorList>
            <person name="Tani A."/>
            <person name="Ola A."/>
            <person name="Ogura Y."/>
            <person name="Katsura K."/>
            <person name="Hayashi T."/>
        </authorList>
    </citation>
    <scope>NUCLEOTIDE SEQUENCE</scope>
    <source>
        <strain evidence="8">DSM 16372</strain>
    </source>
</reference>
<dbReference type="InterPro" id="IPR005773">
    <property type="entry name" value="T3SS_YscR-like"/>
</dbReference>
<dbReference type="NCBIfam" id="NF009438">
    <property type="entry name" value="PRK12797.1"/>
    <property type="match status" value="1"/>
</dbReference>
<dbReference type="PANTHER" id="PTHR30587:SF2">
    <property type="entry name" value="SURFACE PRESENTATION OF ANTIGENS PROTEIN SPAP"/>
    <property type="match status" value="1"/>
</dbReference>
<dbReference type="PROSITE" id="PS01060">
    <property type="entry name" value="FLIP_1"/>
    <property type="match status" value="1"/>
</dbReference>
<comment type="similarity">
    <text evidence="2 7">Belongs to the FliP/MopC/SpaP family.</text>
</comment>
<gene>
    <name evidence="8" type="primary">spaP</name>
    <name evidence="8" type="ORF">BHAOGJBA_5007</name>
</gene>
<protein>
    <submittedName>
        <fullName evidence="8">Surface presentation of antigens protein SpaP</fullName>
    </submittedName>
</protein>
<dbReference type="AlphaFoldDB" id="A0AAV4ZSA2"/>
<dbReference type="PROSITE" id="PS01061">
    <property type="entry name" value="FLIP_2"/>
    <property type="match status" value="1"/>
</dbReference>
<evidence type="ECO:0000313" key="9">
    <source>
        <dbReference type="Proteomes" id="UP001055247"/>
    </source>
</evidence>
<evidence type="ECO:0000256" key="2">
    <source>
        <dbReference type="ARBA" id="ARBA00006257"/>
    </source>
</evidence>
<keyword evidence="6 7" id="KW-0472">Membrane</keyword>